<proteinExistence type="inferred from homology"/>
<dbReference type="InterPro" id="IPR043129">
    <property type="entry name" value="ATPase_NBD"/>
</dbReference>
<name>A0A813NHQ1_ADIRI</name>
<evidence type="ECO:0000256" key="3">
    <source>
        <dbReference type="ARBA" id="ARBA00022840"/>
    </source>
</evidence>
<dbReference type="SUPFAM" id="SSF53067">
    <property type="entry name" value="Actin-like ATPase domain"/>
    <property type="match status" value="1"/>
</dbReference>
<evidence type="ECO:0000256" key="2">
    <source>
        <dbReference type="ARBA" id="ARBA00022741"/>
    </source>
</evidence>
<comment type="caution">
    <text evidence="4">The sequence shown here is derived from an EMBL/GenBank/DDBJ whole genome shotgun (WGS) entry which is preliminary data.</text>
</comment>
<dbReference type="EMBL" id="CAJNOJ010000003">
    <property type="protein sequence ID" value="CAF0735255.1"/>
    <property type="molecule type" value="Genomic_DNA"/>
</dbReference>
<dbReference type="Gene3D" id="3.30.420.40">
    <property type="match status" value="2"/>
</dbReference>
<dbReference type="Proteomes" id="UP000663852">
    <property type="component" value="Unassembled WGS sequence"/>
</dbReference>
<dbReference type="AlphaFoldDB" id="A0A813NHQ1"/>
<evidence type="ECO:0000256" key="1">
    <source>
        <dbReference type="ARBA" id="ARBA00007381"/>
    </source>
</evidence>
<dbReference type="GO" id="GO:0140662">
    <property type="term" value="F:ATP-dependent protein folding chaperone"/>
    <property type="evidence" value="ECO:0007669"/>
    <property type="project" value="InterPro"/>
</dbReference>
<organism evidence="4 5">
    <name type="scientific">Adineta ricciae</name>
    <name type="common">Rotifer</name>
    <dbReference type="NCBI Taxonomy" id="249248"/>
    <lineage>
        <taxon>Eukaryota</taxon>
        <taxon>Metazoa</taxon>
        <taxon>Spiralia</taxon>
        <taxon>Gnathifera</taxon>
        <taxon>Rotifera</taxon>
        <taxon>Eurotatoria</taxon>
        <taxon>Bdelloidea</taxon>
        <taxon>Adinetida</taxon>
        <taxon>Adinetidae</taxon>
        <taxon>Adineta</taxon>
    </lineage>
</organism>
<dbReference type="PRINTS" id="PR00301">
    <property type="entry name" value="HEATSHOCK70"/>
</dbReference>
<evidence type="ECO:0000313" key="5">
    <source>
        <dbReference type="Proteomes" id="UP000663852"/>
    </source>
</evidence>
<dbReference type="Pfam" id="PF00012">
    <property type="entry name" value="HSP70"/>
    <property type="match status" value="1"/>
</dbReference>
<reference evidence="4" key="1">
    <citation type="submission" date="2021-02" db="EMBL/GenBank/DDBJ databases">
        <authorList>
            <person name="Nowell W R."/>
        </authorList>
    </citation>
    <scope>NUCLEOTIDE SEQUENCE</scope>
</reference>
<dbReference type="GO" id="GO:0005524">
    <property type="term" value="F:ATP binding"/>
    <property type="evidence" value="ECO:0007669"/>
    <property type="project" value="UniProtKB-KW"/>
</dbReference>
<sequence>MDYHTREIREPLDRIFAYINSDISGDDDDTNSRLTVNNIDEIVLVGGSTRMLKIRELIADYFQKKPNVNIDPDVAVTHGVSIQAGILGGVWPLNVSATEVRTAVEKIHIEI</sequence>
<gene>
    <name evidence="4" type="ORF">EDS130_LOCUS1388</name>
</gene>
<comment type="similarity">
    <text evidence="1">Belongs to the heat shock protein 70 family.</text>
</comment>
<keyword evidence="2" id="KW-0547">Nucleotide-binding</keyword>
<protein>
    <submittedName>
        <fullName evidence="4">Uncharacterized protein</fullName>
    </submittedName>
</protein>
<dbReference type="PANTHER" id="PTHR19375">
    <property type="entry name" value="HEAT SHOCK PROTEIN 70KDA"/>
    <property type="match status" value="1"/>
</dbReference>
<evidence type="ECO:0000313" key="4">
    <source>
        <dbReference type="EMBL" id="CAF0735255.1"/>
    </source>
</evidence>
<keyword evidence="3" id="KW-0067">ATP-binding</keyword>
<dbReference type="OrthoDB" id="2401965at2759"/>
<accession>A0A813NHQ1</accession>
<dbReference type="InterPro" id="IPR013126">
    <property type="entry name" value="Hsp_70_fam"/>
</dbReference>